<feature type="region of interest" description="Disordered" evidence="1">
    <location>
        <begin position="259"/>
        <end position="297"/>
    </location>
</feature>
<feature type="compositionally biased region" description="Acidic residues" evidence="1">
    <location>
        <begin position="271"/>
        <end position="281"/>
    </location>
</feature>
<name>A0A5N6K509_MONLA</name>
<sequence length="356" mass="40495">MGFAKGDGVWENTTSVGDKGKHKDSRARAEYPYAYPRLRHAPPLLTRPEKDFKPLGKERENWPPGVEERGRRKTHHTLDSYLQSQESERHVHRQHVRANTDDLPKFHHQERRAAEDSRPFNRKLPPPHAPPLHRNEHVNEAVKRDVPKSTIHLAQAAEEHAIINFPREDLPIPPMSPMVPKVAKLPKFEPLPPIVFPVKAIRDPGLVQNENPEPRRSYAIRKKALADFEKSKVKYQEEAKAVKSNVQAGSIKGILRRDGKGKGKAIAWVDEPTDNGGDDEMSLTKHTPSFNERADQEELKKLEEKRQKQEGRHRCLAAVDKIEEQNLAARDRAEVLADTLMRGGGGTEDFQEVGEK</sequence>
<dbReference type="AlphaFoldDB" id="A0A5N6K509"/>
<gene>
    <name evidence="2" type="ORF">EYC80_002723</name>
</gene>
<feature type="region of interest" description="Disordered" evidence="1">
    <location>
        <begin position="1"/>
        <end position="134"/>
    </location>
</feature>
<protein>
    <submittedName>
        <fullName evidence="2">Uncharacterized protein</fullName>
    </submittedName>
</protein>
<organism evidence="2 3">
    <name type="scientific">Monilinia laxa</name>
    <name type="common">Brown rot fungus</name>
    <name type="synonym">Sclerotinia laxa</name>
    <dbReference type="NCBI Taxonomy" id="61186"/>
    <lineage>
        <taxon>Eukaryota</taxon>
        <taxon>Fungi</taxon>
        <taxon>Dikarya</taxon>
        <taxon>Ascomycota</taxon>
        <taxon>Pezizomycotina</taxon>
        <taxon>Leotiomycetes</taxon>
        <taxon>Helotiales</taxon>
        <taxon>Sclerotiniaceae</taxon>
        <taxon>Monilinia</taxon>
    </lineage>
</organism>
<dbReference type="Proteomes" id="UP000326757">
    <property type="component" value="Unassembled WGS sequence"/>
</dbReference>
<keyword evidence="3" id="KW-1185">Reference proteome</keyword>
<feature type="compositionally biased region" description="Basic and acidic residues" evidence="1">
    <location>
        <begin position="18"/>
        <end position="29"/>
    </location>
</feature>
<proteinExistence type="predicted"/>
<comment type="caution">
    <text evidence="2">The sequence shown here is derived from an EMBL/GenBank/DDBJ whole genome shotgun (WGS) entry which is preliminary data.</text>
</comment>
<accession>A0A5N6K509</accession>
<feature type="compositionally biased region" description="Basic and acidic residues" evidence="1">
    <location>
        <begin position="47"/>
        <end position="70"/>
    </location>
</feature>
<reference evidence="2 3" key="1">
    <citation type="submission" date="2019-06" db="EMBL/GenBank/DDBJ databases">
        <title>Genome Sequence of the Brown Rot Fungal Pathogen Monilinia laxa.</title>
        <authorList>
            <person name="De Miccolis Angelini R.M."/>
            <person name="Landi L."/>
            <person name="Abate D."/>
            <person name="Pollastro S."/>
            <person name="Romanazzi G."/>
            <person name="Faretra F."/>
        </authorList>
    </citation>
    <scope>NUCLEOTIDE SEQUENCE [LARGE SCALE GENOMIC DNA]</scope>
    <source>
        <strain evidence="2 3">Mlax316</strain>
    </source>
</reference>
<feature type="compositionally biased region" description="Basic and acidic residues" evidence="1">
    <location>
        <begin position="98"/>
        <end position="119"/>
    </location>
</feature>
<evidence type="ECO:0000256" key="1">
    <source>
        <dbReference type="SAM" id="MobiDB-lite"/>
    </source>
</evidence>
<dbReference type="OrthoDB" id="3528614at2759"/>
<dbReference type="EMBL" id="VIGI01000008">
    <property type="protein sequence ID" value="KAB8297379.1"/>
    <property type="molecule type" value="Genomic_DNA"/>
</dbReference>
<evidence type="ECO:0000313" key="2">
    <source>
        <dbReference type="EMBL" id="KAB8297379.1"/>
    </source>
</evidence>
<evidence type="ECO:0000313" key="3">
    <source>
        <dbReference type="Proteomes" id="UP000326757"/>
    </source>
</evidence>